<dbReference type="GO" id="GO:0062064">
    <property type="term" value="F:box C/D methylation guide snoRNP complex binding"/>
    <property type="evidence" value="ECO:0007669"/>
    <property type="project" value="TreeGrafter"/>
</dbReference>
<dbReference type="Gene3D" id="2.60.120.200">
    <property type="match status" value="1"/>
</dbReference>
<proteinExistence type="predicted"/>
<accession>A0A6A6KYZ5</accession>
<feature type="region of interest" description="Disordered" evidence="1">
    <location>
        <begin position="205"/>
        <end position="286"/>
    </location>
</feature>
<gene>
    <name evidence="2" type="ORF">GH714_008808</name>
</gene>
<evidence type="ECO:0000256" key="1">
    <source>
        <dbReference type="SAM" id="MobiDB-lite"/>
    </source>
</evidence>
<evidence type="ECO:0000313" key="2">
    <source>
        <dbReference type="EMBL" id="KAF2294280.1"/>
    </source>
</evidence>
<evidence type="ECO:0000313" key="3">
    <source>
        <dbReference type="Proteomes" id="UP000467840"/>
    </source>
</evidence>
<dbReference type="Proteomes" id="UP000467840">
    <property type="component" value="Chromosome 7"/>
</dbReference>
<dbReference type="SUPFAM" id="SSF49899">
    <property type="entry name" value="Concanavalin A-like lectins/glucanases"/>
    <property type="match status" value="1"/>
</dbReference>
<dbReference type="InterPro" id="IPR027921">
    <property type="entry name" value="NOPCHAP1"/>
</dbReference>
<dbReference type="AlphaFoldDB" id="A0A6A6KYZ5"/>
<dbReference type="PANTHER" id="PTHR28674">
    <property type="entry name" value="SIMILAR TO DNA SEGMENT, CHR 10, WAYNE STATE UNIVERSITY 102,-EXPRESSED"/>
    <property type="match status" value="1"/>
</dbReference>
<dbReference type="Pfam" id="PF15370">
    <property type="entry name" value="NOPCHAP1"/>
    <property type="match status" value="1"/>
</dbReference>
<evidence type="ECO:0008006" key="4">
    <source>
        <dbReference type="Google" id="ProtNLM"/>
    </source>
</evidence>
<feature type="compositionally biased region" description="Polar residues" evidence="1">
    <location>
        <begin position="250"/>
        <end position="271"/>
    </location>
</feature>
<feature type="region of interest" description="Disordered" evidence="1">
    <location>
        <begin position="117"/>
        <end position="136"/>
    </location>
</feature>
<name>A0A6A6KYZ5_HEVBR</name>
<keyword evidence="3" id="KW-1185">Reference proteome</keyword>
<comment type="caution">
    <text evidence="2">The sequence shown here is derived from an EMBL/GenBank/DDBJ whole genome shotgun (WGS) entry which is preliminary data.</text>
</comment>
<dbReference type="GO" id="GO:0000492">
    <property type="term" value="P:box C/D snoRNP assembly"/>
    <property type="evidence" value="ECO:0007669"/>
    <property type="project" value="InterPro"/>
</dbReference>
<sequence length="286" mass="31074">MGIKISLWNGDNWATRGGKDKVDWSKGPFIASFRNYKIDACFGMEIQGFAEQKAPQIGGISRDITLLHLRKKKISNLRLSCHREMGSSSRELLHLEQKNLSAASSIESTLLVCKRESVSHTKKAPPDGKPTTSPVAQSQVLGKVKDFLGVISEANKRLQKAAEDNSLNYDIEVLTGTESEVIEMDLMLGIADLHTPEAIAAAESAISSGQPLVPSDSDSSETESEGTSDNDDNKVESDNDDDKDNNNDEQTGSSLKRKTSSFVEEGSSQAAGRNGSKKRPKIVEMC</sequence>
<organism evidence="2 3">
    <name type="scientific">Hevea brasiliensis</name>
    <name type="common">Para rubber tree</name>
    <name type="synonym">Siphonia brasiliensis</name>
    <dbReference type="NCBI Taxonomy" id="3981"/>
    <lineage>
        <taxon>Eukaryota</taxon>
        <taxon>Viridiplantae</taxon>
        <taxon>Streptophyta</taxon>
        <taxon>Embryophyta</taxon>
        <taxon>Tracheophyta</taxon>
        <taxon>Spermatophyta</taxon>
        <taxon>Magnoliopsida</taxon>
        <taxon>eudicotyledons</taxon>
        <taxon>Gunneridae</taxon>
        <taxon>Pentapetalae</taxon>
        <taxon>rosids</taxon>
        <taxon>fabids</taxon>
        <taxon>Malpighiales</taxon>
        <taxon>Euphorbiaceae</taxon>
        <taxon>Crotonoideae</taxon>
        <taxon>Micrandreae</taxon>
        <taxon>Hevea</taxon>
    </lineage>
</organism>
<protein>
    <recommendedName>
        <fullName evidence="4">GH16 domain-containing protein</fullName>
    </recommendedName>
</protein>
<reference evidence="2 3" key="1">
    <citation type="journal article" date="2020" name="Mol. Plant">
        <title>The Chromosome-Based Rubber Tree Genome Provides New Insights into Spurge Genome Evolution and Rubber Biosynthesis.</title>
        <authorList>
            <person name="Liu J."/>
            <person name="Shi C."/>
            <person name="Shi C.C."/>
            <person name="Li W."/>
            <person name="Zhang Q.J."/>
            <person name="Zhang Y."/>
            <person name="Li K."/>
            <person name="Lu H.F."/>
            <person name="Shi C."/>
            <person name="Zhu S.T."/>
            <person name="Xiao Z.Y."/>
            <person name="Nan H."/>
            <person name="Yue Y."/>
            <person name="Zhu X.G."/>
            <person name="Wu Y."/>
            <person name="Hong X.N."/>
            <person name="Fan G.Y."/>
            <person name="Tong Y."/>
            <person name="Zhang D."/>
            <person name="Mao C.L."/>
            <person name="Liu Y.L."/>
            <person name="Hao S.J."/>
            <person name="Liu W.Q."/>
            <person name="Lv M.Q."/>
            <person name="Zhang H.B."/>
            <person name="Liu Y."/>
            <person name="Hu-Tang G.R."/>
            <person name="Wang J.P."/>
            <person name="Wang J.H."/>
            <person name="Sun Y.H."/>
            <person name="Ni S.B."/>
            <person name="Chen W.B."/>
            <person name="Zhang X.C."/>
            <person name="Jiao Y.N."/>
            <person name="Eichler E.E."/>
            <person name="Li G.H."/>
            <person name="Liu X."/>
            <person name="Gao L.Z."/>
        </authorList>
    </citation>
    <scope>NUCLEOTIDE SEQUENCE [LARGE SCALE GENOMIC DNA]</scope>
    <source>
        <strain evidence="3">cv. GT1</strain>
        <tissue evidence="2">Leaf</tissue>
    </source>
</reference>
<dbReference type="EMBL" id="JAAGAX010000013">
    <property type="protein sequence ID" value="KAF2294280.1"/>
    <property type="molecule type" value="Genomic_DNA"/>
</dbReference>
<feature type="compositionally biased region" description="Acidic residues" evidence="1">
    <location>
        <begin position="218"/>
        <end position="230"/>
    </location>
</feature>
<dbReference type="InterPro" id="IPR013320">
    <property type="entry name" value="ConA-like_dom_sf"/>
</dbReference>
<dbReference type="PANTHER" id="PTHR28674:SF1">
    <property type="entry name" value="NOP PROTEIN CHAPERONE 1"/>
    <property type="match status" value="1"/>
</dbReference>